<comment type="caution">
    <text evidence="2">The sequence shown here is derived from an EMBL/GenBank/DDBJ whole genome shotgun (WGS) entry which is preliminary data.</text>
</comment>
<keyword evidence="3" id="KW-1185">Reference proteome</keyword>
<accession>A0ABS6UHM8</accession>
<gene>
    <name evidence="2" type="ORF">I4I82_29295</name>
</gene>
<dbReference type="InterPro" id="IPR006016">
    <property type="entry name" value="UspA"/>
</dbReference>
<dbReference type="Pfam" id="PF00582">
    <property type="entry name" value="Usp"/>
    <property type="match status" value="2"/>
</dbReference>
<proteinExistence type="predicted"/>
<evidence type="ECO:0000313" key="2">
    <source>
        <dbReference type="EMBL" id="MBW0131740.1"/>
    </source>
</evidence>
<evidence type="ECO:0000259" key="1">
    <source>
        <dbReference type="Pfam" id="PF00582"/>
    </source>
</evidence>
<organism evidence="2 3">
    <name type="scientific">Pseudonocardia oceani</name>
    <dbReference type="NCBI Taxonomy" id="2792013"/>
    <lineage>
        <taxon>Bacteria</taxon>
        <taxon>Bacillati</taxon>
        <taxon>Actinomycetota</taxon>
        <taxon>Actinomycetes</taxon>
        <taxon>Pseudonocardiales</taxon>
        <taxon>Pseudonocardiaceae</taxon>
        <taxon>Pseudonocardia</taxon>
    </lineage>
</organism>
<dbReference type="PANTHER" id="PTHR46553">
    <property type="entry name" value="ADENINE NUCLEOTIDE ALPHA HYDROLASES-LIKE SUPERFAMILY PROTEIN"/>
    <property type="match status" value="1"/>
</dbReference>
<name>A0ABS6UHM8_9PSEU</name>
<sequence>MDGTRTERSEEVGEATVREVVVGADGTPTGLQAVAWAATEARVRGAALRIVHATPYATGRSAQDRAEAILGRAFTVARRHEPRVRAVTARSEQDVATALAEASRGADLLVVGRLSGHPGDAVVPSLAPAIAVAAHCPVTVVRTAPGSARTGDRPVVVGVQQAERDAPVLEAAFADASRHGCPLVVLHAHGAVGGGGTAAAPDHALDPWRQRYPDVPVEFRTGDGGAAAELLHLSVGARMVVVGTRGRGAAAAAVLGSTSRTLLQHADCPVTVVHRTGPDRQTVSRDGAASSTGTG</sequence>
<feature type="domain" description="UspA" evidence="1">
    <location>
        <begin position="153"/>
        <end position="274"/>
    </location>
</feature>
<reference evidence="2 3" key="1">
    <citation type="submission" date="2020-11" db="EMBL/GenBank/DDBJ databases">
        <title>Pseudonocardia abyssalis sp. nov. and Pseudonocardia oceani sp. nov., description and phylogenomic analysis of two novel actinomycetes isolated from the deep Southern Ocean.</title>
        <authorList>
            <person name="Parra J."/>
        </authorList>
    </citation>
    <scope>NUCLEOTIDE SEQUENCE [LARGE SCALE GENOMIC DNA]</scope>
    <source>
        <strain evidence="3">KRD185</strain>
    </source>
</reference>
<feature type="domain" description="UspA" evidence="1">
    <location>
        <begin position="18"/>
        <end position="142"/>
    </location>
</feature>
<dbReference type="PANTHER" id="PTHR46553:SF3">
    <property type="entry name" value="ADENINE NUCLEOTIDE ALPHA HYDROLASES-LIKE SUPERFAMILY PROTEIN"/>
    <property type="match status" value="1"/>
</dbReference>
<evidence type="ECO:0000313" key="3">
    <source>
        <dbReference type="Proteomes" id="UP000694300"/>
    </source>
</evidence>
<protein>
    <submittedName>
        <fullName evidence="2">Universal stress protein</fullName>
    </submittedName>
</protein>
<dbReference type="Proteomes" id="UP000694300">
    <property type="component" value="Unassembled WGS sequence"/>
</dbReference>
<dbReference type="RefSeq" id="WP_218591882.1">
    <property type="nucleotide sequence ID" value="NZ_JADQDE010000123.1"/>
</dbReference>
<dbReference type="EMBL" id="JADQDF010000001">
    <property type="protein sequence ID" value="MBW0131740.1"/>
    <property type="molecule type" value="Genomic_DNA"/>
</dbReference>